<feature type="region of interest" description="Disordered" evidence="1">
    <location>
        <begin position="627"/>
        <end position="650"/>
    </location>
</feature>
<dbReference type="AlphaFoldDB" id="A0A5B8MD55"/>
<dbReference type="Pfam" id="PF12740">
    <property type="entry name" value="PETase"/>
    <property type="match status" value="1"/>
</dbReference>
<dbReference type="InterPro" id="IPR029058">
    <property type="entry name" value="AB_hydrolase_fold"/>
</dbReference>
<sequence length="764" mass="79784">MRTESVLAQHRRGVLASLFAAIALSSLAVVARALPEAYAQQGNYPVTTTVLTVPRSEGLGLPFQCTVYYPTNAGAGGGKCTDVASCYLQSVSTPQDAPVSSDGNFPLVAFGLNTFISGQEVYGSTMRHIASHGFVVAATNSRFIQPAAEAIEMVDCIRALQRQQNEAGSKFYQKLNLGVKVGVLGYSQGGAASLDTAARLGDDCAACITQHAQPSMMASQIKCPVFMHSGDQDSLTGIMKAMIWGGVRTPKVFAIMRGAHHLTPVPPSPWDPWSLAWLRLYQKGDMQAGDYIWGTAATVGSLRSLQMSGGMSEVLFDPTAPWSRPYSQYGLQVGPAAQGTFSVLPTQEKSAAGAAAPASAAGSPWNQPAAAPQMQAPGRGPSSMLGMFAPGGGGSPSMFGMPGLMGSGSPSASGTSSPFSFLQSLMGRYGGSAMPSMQPSMGMGNTLSNTAGSLTGVTNIPVTEQETIHLDAVQTKTTGSWNDPSMSAPALQEDALDVVIEEQHTWSPIRRVSAPKGGSQQRDIQRKIHEKQVKALSQDLGGPYCETSEDCCFPGSCRLTVSTVVTTSMCSLPGGGLGKLASDPTCRRASSSGAEREAVPPTSGSFGSPDQVGSGSVNRFALAPKAASTFPQQSTELGNDPPRTAGGGPSLSLADCNPSSMTLRLDDAAPGSTVVVMGSIYVPKATQVDQLVLLSNTRCPTIDVNIKMPKQSLSSQFLKTKVVQPQSQNGLVVFDNTDGDACNDYVYQAVDMTNCVAGPVLDLR</sequence>
<evidence type="ECO:0000313" key="3">
    <source>
        <dbReference type="EMBL" id="QDZ18333.1"/>
    </source>
</evidence>
<dbReference type="EMBL" id="CP031034">
    <property type="protein sequence ID" value="QDZ18333.1"/>
    <property type="molecule type" value="Genomic_DNA"/>
</dbReference>
<accession>A0A5B8MD55</accession>
<evidence type="ECO:0000256" key="1">
    <source>
        <dbReference type="SAM" id="MobiDB-lite"/>
    </source>
</evidence>
<gene>
    <name evidence="3" type="ORF">A3770_01p08510</name>
</gene>
<protein>
    <recommendedName>
        <fullName evidence="2">PET hydrolase/cutinase-like domain-containing protein</fullName>
    </recommendedName>
</protein>
<keyword evidence="4" id="KW-1185">Reference proteome</keyword>
<feature type="compositionally biased region" description="Polar residues" evidence="1">
    <location>
        <begin position="602"/>
        <end position="614"/>
    </location>
</feature>
<dbReference type="SUPFAM" id="SSF53474">
    <property type="entry name" value="alpha/beta-Hydrolases"/>
    <property type="match status" value="1"/>
</dbReference>
<evidence type="ECO:0000259" key="2">
    <source>
        <dbReference type="Pfam" id="PF12740"/>
    </source>
</evidence>
<feature type="compositionally biased region" description="Low complexity" evidence="1">
    <location>
        <begin position="354"/>
        <end position="388"/>
    </location>
</feature>
<evidence type="ECO:0000313" key="4">
    <source>
        <dbReference type="Proteomes" id="UP000316726"/>
    </source>
</evidence>
<dbReference type="Gene3D" id="3.40.50.1820">
    <property type="entry name" value="alpha/beta hydrolase"/>
    <property type="match status" value="1"/>
</dbReference>
<name>A0A5B8MD55_9CHLO</name>
<feature type="region of interest" description="Disordered" evidence="1">
    <location>
        <begin position="354"/>
        <end position="391"/>
    </location>
</feature>
<organism evidence="3 4">
    <name type="scientific">Chloropicon primus</name>
    <dbReference type="NCBI Taxonomy" id="1764295"/>
    <lineage>
        <taxon>Eukaryota</taxon>
        <taxon>Viridiplantae</taxon>
        <taxon>Chlorophyta</taxon>
        <taxon>Chloropicophyceae</taxon>
        <taxon>Chloropicales</taxon>
        <taxon>Chloropicaceae</taxon>
        <taxon>Chloropicon</taxon>
    </lineage>
</organism>
<dbReference type="InterPro" id="IPR041127">
    <property type="entry name" value="PET_hydrolase/cutinase-like"/>
</dbReference>
<feature type="region of interest" description="Disordered" evidence="1">
    <location>
        <begin position="581"/>
        <end position="614"/>
    </location>
</feature>
<dbReference type="Proteomes" id="UP000316726">
    <property type="component" value="Chromosome 1"/>
</dbReference>
<feature type="domain" description="PET hydrolase/cutinase-like" evidence="2">
    <location>
        <begin position="127"/>
        <end position="240"/>
    </location>
</feature>
<reference evidence="3 4" key="1">
    <citation type="submission" date="2018-07" db="EMBL/GenBank/DDBJ databases">
        <title>The complete nuclear genome of the prasinophyte Chloropicon primus (CCMP1205).</title>
        <authorList>
            <person name="Pombert J.-F."/>
            <person name="Otis C."/>
            <person name="Turmel M."/>
            <person name="Lemieux C."/>
        </authorList>
    </citation>
    <scope>NUCLEOTIDE SEQUENCE [LARGE SCALE GENOMIC DNA]</scope>
    <source>
        <strain evidence="3 4">CCMP1205</strain>
    </source>
</reference>
<proteinExistence type="predicted"/>